<reference evidence="1 2" key="1">
    <citation type="submission" date="2016-10" db="EMBL/GenBank/DDBJ databases">
        <title>The Draft Genome Sequence of the Potato Rhizosphere Bacteria Ochrobactrum sp. IPA7.2.</title>
        <authorList>
            <person name="Gogoleva N.E."/>
            <person name="Khlopko Y.A."/>
            <person name="Burygin G.L."/>
            <person name="Plotnikov A.O."/>
        </authorList>
    </citation>
    <scope>NUCLEOTIDE SEQUENCE [LARGE SCALE GENOMIC DNA]</scope>
    <source>
        <strain evidence="1 2">IPA7.2</strain>
    </source>
</reference>
<dbReference type="EMBL" id="MOEC01000061">
    <property type="protein sequence ID" value="OIS90301.1"/>
    <property type="molecule type" value="Genomic_DNA"/>
</dbReference>
<keyword evidence="2" id="KW-1185">Reference proteome</keyword>
<dbReference type="OrthoDB" id="932750at2"/>
<proteinExistence type="predicted"/>
<comment type="caution">
    <text evidence="1">The sequence shown here is derived from an EMBL/GenBank/DDBJ whole genome shotgun (WGS) entry which is preliminary data.</text>
</comment>
<gene>
    <name evidence="1" type="ORF">BLA27_27425</name>
</gene>
<protein>
    <recommendedName>
        <fullName evidence="3">RepA</fullName>
    </recommendedName>
</protein>
<sequence>MRNNKAPGHRINEIIKTSLALEYEDAKEAGLVGYMARCLVQATMPHTDPKESYFERSNGLVTLSIMGKPNVGLPYGSVPRTLLAWICTEAVRTKDPVLNLGRSQAEFLEKLQMHKDGRYTSALRNQAHRLFSSMISLTGEKDNDLGMENLIIARRAFLFWNPKRPEDRALWDSSLTLTSDFFNEVTTSPVPVRLDYLNALRQSPLAMDIYTWLVYRVFLLRAKGRPFVQIPWESLMAQFGSGYGAAAKLANLTEDEQRKAQQAALRSFRFNFKKRLLEVGQFYPEAVENIEIDDHFLRLKSSVLHVKRAPGQGARISPPPAI</sequence>
<dbReference type="Proteomes" id="UP000182985">
    <property type="component" value="Unassembled WGS sequence"/>
</dbReference>
<organism evidence="1 2">
    <name type="scientific">Brucella cytisi</name>
    <dbReference type="NCBI Taxonomy" id="407152"/>
    <lineage>
        <taxon>Bacteria</taxon>
        <taxon>Pseudomonadati</taxon>
        <taxon>Pseudomonadota</taxon>
        <taxon>Alphaproteobacteria</taxon>
        <taxon>Hyphomicrobiales</taxon>
        <taxon>Brucellaceae</taxon>
        <taxon>Brucella/Ochrobactrum group</taxon>
        <taxon>Brucella</taxon>
    </lineage>
</organism>
<dbReference type="InterPro" id="IPR006881">
    <property type="entry name" value="RepA_C"/>
</dbReference>
<evidence type="ECO:0008006" key="3">
    <source>
        <dbReference type="Google" id="ProtNLM"/>
    </source>
</evidence>
<accession>A0A1J6HB18</accession>
<dbReference type="AlphaFoldDB" id="A0A1J6HB18"/>
<name>A0A1J6HB18_9HYPH</name>
<dbReference type="Pfam" id="PF04796">
    <property type="entry name" value="RepA_C"/>
    <property type="match status" value="1"/>
</dbReference>
<evidence type="ECO:0000313" key="2">
    <source>
        <dbReference type="Proteomes" id="UP000182985"/>
    </source>
</evidence>
<dbReference type="RefSeq" id="WP_071634515.1">
    <property type="nucleotide sequence ID" value="NZ_MOEC01000061.1"/>
</dbReference>
<evidence type="ECO:0000313" key="1">
    <source>
        <dbReference type="EMBL" id="OIS90301.1"/>
    </source>
</evidence>